<dbReference type="PRINTS" id="PR00036">
    <property type="entry name" value="HTHLACI"/>
</dbReference>
<keyword evidence="3" id="KW-0238">DNA-binding</keyword>
<evidence type="ECO:0000256" key="4">
    <source>
        <dbReference type="ARBA" id="ARBA00023163"/>
    </source>
</evidence>
<evidence type="ECO:0000256" key="2">
    <source>
        <dbReference type="ARBA" id="ARBA00023015"/>
    </source>
</evidence>
<name>A0A1E5XT50_9HYPH</name>
<keyword evidence="4" id="KW-0804">Transcription</keyword>
<dbReference type="SMART" id="SM00354">
    <property type="entry name" value="HTH_LACI"/>
    <property type="match status" value="1"/>
</dbReference>
<dbReference type="Pfam" id="PF00532">
    <property type="entry name" value="Peripla_BP_1"/>
    <property type="match status" value="1"/>
</dbReference>
<dbReference type="InterPro" id="IPR000843">
    <property type="entry name" value="HTH_LacI"/>
</dbReference>
<dbReference type="RefSeq" id="WP_069909124.1">
    <property type="nucleotide sequence ID" value="NZ_LAJE02000143.1"/>
</dbReference>
<dbReference type="GO" id="GO:0000976">
    <property type="term" value="F:transcription cis-regulatory region binding"/>
    <property type="evidence" value="ECO:0007669"/>
    <property type="project" value="TreeGrafter"/>
</dbReference>
<dbReference type="Gene3D" id="1.10.260.40">
    <property type="entry name" value="lambda repressor-like DNA-binding domains"/>
    <property type="match status" value="1"/>
</dbReference>
<dbReference type="InterPro" id="IPR001761">
    <property type="entry name" value="Peripla_BP/Lac1_sug-bd_dom"/>
</dbReference>
<dbReference type="InterPro" id="IPR010982">
    <property type="entry name" value="Lambda_DNA-bd_dom_sf"/>
</dbReference>
<dbReference type="CDD" id="cd01392">
    <property type="entry name" value="HTH_LacI"/>
    <property type="match status" value="1"/>
</dbReference>
<evidence type="ECO:0000313" key="7">
    <source>
        <dbReference type="Proteomes" id="UP000095463"/>
    </source>
</evidence>
<keyword evidence="2" id="KW-0805">Transcription regulation</keyword>
<evidence type="ECO:0000256" key="3">
    <source>
        <dbReference type="ARBA" id="ARBA00023125"/>
    </source>
</evidence>
<dbReference type="OrthoDB" id="7170131at2"/>
<evidence type="ECO:0000259" key="5">
    <source>
        <dbReference type="PROSITE" id="PS50932"/>
    </source>
</evidence>
<dbReference type="Gene3D" id="3.40.50.2300">
    <property type="match status" value="2"/>
</dbReference>
<feature type="domain" description="HTH lacI-type" evidence="5">
    <location>
        <begin position="2"/>
        <end position="56"/>
    </location>
</feature>
<dbReference type="PROSITE" id="PS00356">
    <property type="entry name" value="HTH_LACI_1"/>
    <property type="match status" value="1"/>
</dbReference>
<dbReference type="Proteomes" id="UP000095463">
    <property type="component" value="Unassembled WGS sequence"/>
</dbReference>
<gene>
    <name evidence="6" type="ORF">VW23_015020</name>
</gene>
<proteinExistence type="predicted"/>
<accession>A0A1E5XT50</accession>
<dbReference type="Pfam" id="PF00356">
    <property type="entry name" value="LacI"/>
    <property type="match status" value="1"/>
</dbReference>
<protein>
    <submittedName>
        <fullName evidence="6">Transcriptional regulator</fullName>
    </submittedName>
</protein>
<evidence type="ECO:0000313" key="6">
    <source>
        <dbReference type="EMBL" id="OEO31704.1"/>
    </source>
</evidence>
<comment type="caution">
    <text evidence="6">The sequence shown here is derived from an EMBL/GenBank/DDBJ whole genome shotgun (WGS) entry which is preliminary data.</text>
</comment>
<dbReference type="EMBL" id="LAJE02000143">
    <property type="protein sequence ID" value="OEO31704.1"/>
    <property type="molecule type" value="Genomic_DNA"/>
</dbReference>
<dbReference type="PANTHER" id="PTHR30146:SF148">
    <property type="entry name" value="HTH-TYPE TRANSCRIPTIONAL REPRESSOR PURR-RELATED"/>
    <property type="match status" value="1"/>
</dbReference>
<dbReference type="AlphaFoldDB" id="A0A1E5XT50"/>
<dbReference type="GO" id="GO:0003700">
    <property type="term" value="F:DNA-binding transcription factor activity"/>
    <property type="evidence" value="ECO:0007669"/>
    <property type="project" value="TreeGrafter"/>
</dbReference>
<reference evidence="6 7" key="1">
    <citation type="journal article" date="2015" name="Genome Announc.">
        <title>Genome Assemblies of Three Soil-Associated Devosia species: D. insulae, D. limi, and D. soli.</title>
        <authorList>
            <person name="Hassan Y.I."/>
            <person name="Lepp D."/>
            <person name="Zhou T."/>
        </authorList>
    </citation>
    <scope>NUCLEOTIDE SEQUENCE [LARGE SCALE GENOMIC DNA]</scope>
    <source>
        <strain evidence="6 7">DS-56</strain>
    </source>
</reference>
<dbReference type="InterPro" id="IPR028082">
    <property type="entry name" value="Peripla_BP_I"/>
</dbReference>
<dbReference type="PANTHER" id="PTHR30146">
    <property type="entry name" value="LACI-RELATED TRANSCRIPTIONAL REPRESSOR"/>
    <property type="match status" value="1"/>
</dbReference>
<dbReference type="PROSITE" id="PS50932">
    <property type="entry name" value="HTH_LACI_2"/>
    <property type="match status" value="1"/>
</dbReference>
<keyword evidence="1" id="KW-0678">Repressor</keyword>
<dbReference type="SUPFAM" id="SSF47413">
    <property type="entry name" value="lambda repressor-like DNA-binding domains"/>
    <property type="match status" value="1"/>
</dbReference>
<evidence type="ECO:0000256" key="1">
    <source>
        <dbReference type="ARBA" id="ARBA00022491"/>
    </source>
</evidence>
<organism evidence="6 7">
    <name type="scientific">Devosia insulae DS-56</name>
    <dbReference type="NCBI Taxonomy" id="1116389"/>
    <lineage>
        <taxon>Bacteria</taxon>
        <taxon>Pseudomonadati</taxon>
        <taxon>Pseudomonadota</taxon>
        <taxon>Alphaproteobacteria</taxon>
        <taxon>Hyphomicrobiales</taxon>
        <taxon>Devosiaceae</taxon>
        <taxon>Devosia</taxon>
    </lineage>
</organism>
<sequence>MVTIKDVAKRANVSFTTVSHVINNTRPVSEDAARRVNDAIADLGYFPSDVARALQSSRTRTIGMIVTTTSNPFFGEVIRGVERACFRHGYTLMICNTDDVATNLVAYMRTLFTKRVDAMVVMTTNASPEFFRRLGQIKRVPVVAIDAPADTVASVFSDDSVEGGRLVGAYLAAAGFRRIVCVSGPESHPRMADRIAGLTAGLAAHGVSLDGDWLVRTDLTMDGGLAAARQILGRPGPRPEAIFALSDIMAIGLLHGLHDAGVEIPGEISVVGYDDIESAAHFFPPLTTVRQPIADLGAQAAEAAINHLDRGVPLPRSTQLKPELIFRQSARRLD</sequence>
<keyword evidence="7" id="KW-1185">Reference proteome</keyword>
<dbReference type="SUPFAM" id="SSF53822">
    <property type="entry name" value="Periplasmic binding protein-like I"/>
    <property type="match status" value="1"/>
</dbReference>